<dbReference type="EMBL" id="LIBB01000339">
    <property type="protein sequence ID" value="KRO70412.1"/>
    <property type="molecule type" value="Genomic_DNA"/>
</dbReference>
<dbReference type="Proteomes" id="UP000051934">
    <property type="component" value="Unassembled WGS sequence"/>
</dbReference>
<feature type="domain" description="tRNA-queuosine alpha-mannosyltransferase N-terminal" evidence="8">
    <location>
        <begin position="8"/>
        <end position="176"/>
    </location>
</feature>
<sequence>MSATARLRILLLSGYDAASHRLWHENLARMMPEHEWTPLALAPRNFSWRLRGNALSFAFGERETLSRPYDLMIATSMVDLSTLRGFMPALAAIPTLLYFHENQFAYPTRDQQRANAEIQLVPLYAALCADSVAFNSEYNRRTFLSGAKELLRRLPDYVPKGLLQRLEQSHVVPVPVFQPEELSPRCSNHSTLEIVWNHRWEYDKGPERLLEVVKLLCAQRLNCRLHIVGQQFKQQPEEFDECRRLLKAHCISLNLEDAHFGFIESATDYHALINSCDVALSTALHDFQGLAMQEAAIAGCCPLAPADLVYPEYLPPENLYSVTQDNTHTARNIFKKLKRWQEEKNEGIALPRVSLTQFFEENLTARYQQLFAQTIHSKKRLAL</sequence>
<evidence type="ECO:0000313" key="9">
    <source>
        <dbReference type="EMBL" id="KRO70412.1"/>
    </source>
</evidence>
<dbReference type="InterPro" id="IPR022701">
    <property type="entry name" value="QTMAN_N"/>
</dbReference>
<dbReference type="EC" id="2.4.1.110" evidence="4"/>
<dbReference type="PANTHER" id="PTHR13615">
    <property type="entry name" value="GLYCOSYLTRANSFERASE-LIKE 1"/>
    <property type="match status" value="1"/>
</dbReference>
<dbReference type="Gene3D" id="3.40.50.2000">
    <property type="entry name" value="Glycogen Phosphorylase B"/>
    <property type="match status" value="1"/>
</dbReference>
<comment type="similarity">
    <text evidence="1">Belongs to the glycosyltransferase group 1 family. Glycosyltransferase 4 subfamily.</text>
</comment>
<dbReference type="Pfam" id="PF00534">
    <property type="entry name" value="Glycos_transf_1"/>
    <property type="match status" value="1"/>
</dbReference>
<evidence type="ECO:0000256" key="3">
    <source>
        <dbReference type="ARBA" id="ARBA00022679"/>
    </source>
</evidence>
<dbReference type="AlphaFoldDB" id="A0A0R2S699"/>
<evidence type="ECO:0000313" key="10">
    <source>
        <dbReference type="Proteomes" id="UP000051934"/>
    </source>
</evidence>
<comment type="caution">
    <text evidence="9">The sequence shown here is derived from an EMBL/GenBank/DDBJ whole genome shotgun (WGS) entry which is preliminary data.</text>
</comment>
<comment type="catalytic activity">
    <reaction evidence="6">
        <text>queuosine(34) in tRNA(Asp) + GDP-alpha-D-mannose = O-4''-alpha-D-mannosylqueuosine(34) in tRNA(Asp) + GDP + H(+)</text>
        <dbReference type="Rhea" id="RHEA:12885"/>
        <dbReference type="Rhea" id="RHEA-COMP:18572"/>
        <dbReference type="Rhea" id="RHEA-COMP:18581"/>
        <dbReference type="ChEBI" id="CHEBI:15378"/>
        <dbReference type="ChEBI" id="CHEBI:57527"/>
        <dbReference type="ChEBI" id="CHEBI:58189"/>
        <dbReference type="ChEBI" id="CHEBI:194431"/>
        <dbReference type="ChEBI" id="CHEBI:194442"/>
        <dbReference type="EC" id="2.4.1.110"/>
    </reaction>
    <physiologicalReaction direction="left-to-right" evidence="6">
        <dbReference type="Rhea" id="RHEA:12886"/>
    </physiologicalReaction>
</comment>
<evidence type="ECO:0000256" key="5">
    <source>
        <dbReference type="ARBA" id="ARBA00044539"/>
    </source>
</evidence>
<dbReference type="InterPro" id="IPR051862">
    <property type="entry name" value="GT-like_domain_containing_1"/>
</dbReference>
<evidence type="ECO:0000259" key="7">
    <source>
        <dbReference type="Pfam" id="PF00534"/>
    </source>
</evidence>
<dbReference type="SUPFAM" id="SSF53756">
    <property type="entry name" value="UDP-Glycosyltransferase/glycogen phosphorylase"/>
    <property type="match status" value="1"/>
</dbReference>
<protein>
    <recommendedName>
        <fullName evidence="5">tRNA-queuosine alpha-mannosyltransferase</fullName>
        <ecNumber evidence="4">2.4.1.110</ecNumber>
    </recommendedName>
</protein>
<keyword evidence="3" id="KW-0808">Transferase</keyword>
<dbReference type="PANTHER" id="PTHR13615:SF3">
    <property type="entry name" value="GLYCOSYLTRANSFERASE-LIKE DOMAIN-CONTAINING PROTEIN 1"/>
    <property type="match status" value="1"/>
</dbReference>
<organism evidence="9 10">
    <name type="scientific">OM182 bacterium BACL3 MAG-120507-bin80</name>
    <dbReference type="NCBI Taxonomy" id="1655577"/>
    <lineage>
        <taxon>Bacteria</taxon>
        <taxon>Pseudomonadati</taxon>
        <taxon>Pseudomonadota</taxon>
        <taxon>Gammaproteobacteria</taxon>
        <taxon>OMG group</taxon>
        <taxon>OM182 clade</taxon>
    </lineage>
</organism>
<feature type="domain" description="Glycosyl transferase family 1" evidence="7">
    <location>
        <begin position="195"/>
        <end position="318"/>
    </location>
</feature>
<evidence type="ECO:0000256" key="2">
    <source>
        <dbReference type="ARBA" id="ARBA00022676"/>
    </source>
</evidence>
<evidence type="ECO:0000256" key="6">
    <source>
        <dbReference type="ARBA" id="ARBA00048439"/>
    </source>
</evidence>
<evidence type="ECO:0000256" key="1">
    <source>
        <dbReference type="ARBA" id="ARBA00009481"/>
    </source>
</evidence>
<name>A0A0R2S699_9GAMM</name>
<reference evidence="9 10" key="1">
    <citation type="submission" date="2015-10" db="EMBL/GenBank/DDBJ databases">
        <title>Metagenome-Assembled Genomes uncover a global brackish microbiome.</title>
        <authorList>
            <person name="Hugerth L.W."/>
            <person name="Larsson J."/>
            <person name="Alneberg J."/>
            <person name="Lindh M.V."/>
            <person name="Legrand C."/>
            <person name="Pinhassi J."/>
            <person name="Andersson A.F."/>
        </authorList>
    </citation>
    <scope>NUCLEOTIDE SEQUENCE [LARGE SCALE GENOMIC DNA]</scope>
    <source>
        <strain evidence="9">BACL4 MAG-120507-bin80</strain>
    </source>
</reference>
<accession>A0A0R2S699</accession>
<evidence type="ECO:0000256" key="4">
    <source>
        <dbReference type="ARBA" id="ARBA00044517"/>
    </source>
</evidence>
<dbReference type="Pfam" id="PF12038">
    <property type="entry name" value="QTMAN_N"/>
    <property type="match status" value="1"/>
</dbReference>
<gene>
    <name evidence="9" type="ORF">ABR69_10625</name>
</gene>
<proteinExistence type="inferred from homology"/>
<keyword evidence="2" id="KW-0328">Glycosyltransferase</keyword>
<dbReference type="InterPro" id="IPR001296">
    <property type="entry name" value="Glyco_trans_1"/>
</dbReference>
<dbReference type="GO" id="GO:0016438">
    <property type="term" value="F:tRNA-queuosine(34) beta-mannosyltransferase activity"/>
    <property type="evidence" value="ECO:0007669"/>
    <property type="project" value="UniProtKB-EC"/>
</dbReference>
<evidence type="ECO:0000259" key="8">
    <source>
        <dbReference type="Pfam" id="PF12038"/>
    </source>
</evidence>